<evidence type="ECO:0000259" key="2">
    <source>
        <dbReference type="Pfam" id="PF14342"/>
    </source>
</evidence>
<evidence type="ECO:0000313" key="3">
    <source>
        <dbReference type="EMBL" id="PWR04004.1"/>
    </source>
</evidence>
<sequence>MIEFLSQPIVLAVWLAAVAVSLVIVVRDLRENNSHLMSLMKAVWVLTVAYSGPLGLTIYWLTGRSAISSDGTARRAFRSVAHCYSGCGMGEIVGVSLAAGLLGLGNWTTAIVTFALAYLFGFALTVGPMVQNGVAFRQAMKDAAIAETPSITVMELVAILIGLYVAGGAEMGETLFWTSLILSLSCGLLAAWPVNVVLIRKGVKEGMMDPRHTHHGHGAQDA</sequence>
<keyword evidence="1" id="KW-1133">Transmembrane helix</keyword>
<dbReference type="Pfam" id="PF14342">
    <property type="entry name" value="DUF4396"/>
    <property type="match status" value="1"/>
</dbReference>
<feature type="domain" description="DUF4396" evidence="2">
    <location>
        <begin position="74"/>
        <end position="204"/>
    </location>
</feature>
<feature type="transmembrane region" description="Helical" evidence="1">
    <location>
        <begin position="110"/>
        <end position="130"/>
    </location>
</feature>
<comment type="caution">
    <text evidence="3">The sequence shown here is derived from an EMBL/GenBank/DDBJ whole genome shotgun (WGS) entry which is preliminary data.</text>
</comment>
<dbReference type="InterPro" id="IPR025509">
    <property type="entry name" value="DUF4396"/>
</dbReference>
<keyword evidence="1" id="KW-0472">Membrane</keyword>
<dbReference type="RefSeq" id="WP_109810233.1">
    <property type="nucleotide sequence ID" value="NZ_QGKU01000012.1"/>
</dbReference>
<name>A0A2V2LKE3_9RHOB</name>
<reference evidence="3 4" key="1">
    <citation type="submission" date="2018-05" db="EMBL/GenBank/DDBJ databases">
        <title>Rhodobacteraceae gen. nov., sp. nov. isolated from sea water.</title>
        <authorList>
            <person name="Ren Y."/>
        </authorList>
    </citation>
    <scope>NUCLEOTIDE SEQUENCE [LARGE SCALE GENOMIC DNA]</scope>
    <source>
        <strain evidence="3 4">TG-679</strain>
    </source>
</reference>
<dbReference type="EMBL" id="QGKU01000012">
    <property type="protein sequence ID" value="PWR04004.1"/>
    <property type="molecule type" value="Genomic_DNA"/>
</dbReference>
<feature type="transmembrane region" description="Helical" evidence="1">
    <location>
        <begin position="175"/>
        <end position="198"/>
    </location>
</feature>
<dbReference type="Proteomes" id="UP000245680">
    <property type="component" value="Unassembled WGS sequence"/>
</dbReference>
<organism evidence="3 4">
    <name type="scientific">Meridianimarinicoccus roseus</name>
    <dbReference type="NCBI Taxonomy" id="2072018"/>
    <lineage>
        <taxon>Bacteria</taxon>
        <taxon>Pseudomonadati</taxon>
        <taxon>Pseudomonadota</taxon>
        <taxon>Alphaproteobacteria</taxon>
        <taxon>Rhodobacterales</taxon>
        <taxon>Paracoccaceae</taxon>
        <taxon>Meridianimarinicoccus</taxon>
    </lineage>
</organism>
<proteinExistence type="predicted"/>
<gene>
    <name evidence="3" type="ORF">DKT77_02845</name>
</gene>
<feature type="transmembrane region" description="Helical" evidence="1">
    <location>
        <begin position="151"/>
        <end position="169"/>
    </location>
</feature>
<dbReference type="OrthoDB" id="1495425at2"/>
<keyword evidence="4" id="KW-1185">Reference proteome</keyword>
<evidence type="ECO:0000256" key="1">
    <source>
        <dbReference type="SAM" id="Phobius"/>
    </source>
</evidence>
<feature type="transmembrane region" description="Helical" evidence="1">
    <location>
        <begin position="43"/>
        <end position="62"/>
    </location>
</feature>
<evidence type="ECO:0000313" key="4">
    <source>
        <dbReference type="Proteomes" id="UP000245680"/>
    </source>
</evidence>
<accession>A0A2V2LKE3</accession>
<protein>
    <submittedName>
        <fullName evidence="3">Copper oxidase</fullName>
    </submittedName>
</protein>
<keyword evidence="1" id="KW-0812">Transmembrane</keyword>
<dbReference type="AlphaFoldDB" id="A0A2V2LKE3"/>